<name>A0A3B0ZY17_9ZZZZ</name>
<gene>
    <name evidence="1" type="ORF">MNBD_GAMMA16-1916</name>
</gene>
<accession>A0A3B0ZY17</accession>
<dbReference type="AlphaFoldDB" id="A0A3B0ZY17"/>
<dbReference type="GO" id="GO:0004519">
    <property type="term" value="F:endonuclease activity"/>
    <property type="evidence" value="ECO:0007669"/>
    <property type="project" value="InterPro"/>
</dbReference>
<evidence type="ECO:0000313" key="1">
    <source>
        <dbReference type="EMBL" id="VAW85476.1"/>
    </source>
</evidence>
<dbReference type="Pfam" id="PF09907">
    <property type="entry name" value="HigB_toxin"/>
    <property type="match status" value="1"/>
</dbReference>
<dbReference type="InterPro" id="IPR018669">
    <property type="entry name" value="Toxin_HigB"/>
</dbReference>
<dbReference type="EMBL" id="UOFO01000073">
    <property type="protein sequence ID" value="VAW85476.1"/>
    <property type="molecule type" value="Genomic_DNA"/>
</dbReference>
<dbReference type="GO" id="GO:0003723">
    <property type="term" value="F:RNA binding"/>
    <property type="evidence" value="ECO:0007669"/>
    <property type="project" value="InterPro"/>
</dbReference>
<organism evidence="1">
    <name type="scientific">hydrothermal vent metagenome</name>
    <dbReference type="NCBI Taxonomy" id="652676"/>
    <lineage>
        <taxon>unclassified sequences</taxon>
        <taxon>metagenomes</taxon>
        <taxon>ecological metagenomes</taxon>
    </lineage>
</organism>
<proteinExistence type="predicted"/>
<protein>
    <submittedName>
        <fullName evidence="1">mRNA interferase HigB</fullName>
    </submittedName>
</protein>
<sequence>MHAESIPIADFRLKNHPSQNVKLSDSYDTISQNVKKDVGLRVISKKMFDEAAKTYSNDREAITDLYKVLKTGKWSHSDEMKQVIGSLDNFTYVDKWYVIDIGGNNLRLIAYINFVTHNLSSKYILTHADYDKLWKKFQKGEIRR</sequence>
<dbReference type="GO" id="GO:0110001">
    <property type="term" value="C:toxin-antitoxin complex"/>
    <property type="evidence" value="ECO:0007669"/>
    <property type="project" value="InterPro"/>
</dbReference>
<reference evidence="1" key="1">
    <citation type="submission" date="2018-06" db="EMBL/GenBank/DDBJ databases">
        <authorList>
            <person name="Zhirakovskaya E."/>
        </authorList>
    </citation>
    <scope>NUCLEOTIDE SEQUENCE</scope>
</reference>